<evidence type="ECO:0000256" key="2">
    <source>
        <dbReference type="ARBA" id="ARBA00008688"/>
    </source>
</evidence>
<dbReference type="PANTHER" id="PTHR31481:SF0">
    <property type="entry name" value="RELT-LIKE PROTEIN 2"/>
    <property type="match status" value="1"/>
</dbReference>
<evidence type="ECO:0000256" key="6">
    <source>
        <dbReference type="ARBA" id="ARBA00023136"/>
    </source>
</evidence>
<feature type="compositionally biased region" description="Gly residues" evidence="7">
    <location>
        <begin position="281"/>
        <end position="304"/>
    </location>
</feature>
<comment type="similarity">
    <text evidence="2">Belongs to the RELT family.</text>
</comment>
<feature type="region of interest" description="Disordered" evidence="7">
    <location>
        <begin position="212"/>
        <end position="323"/>
    </location>
</feature>
<dbReference type="AlphaFoldDB" id="A0A9D3MMX8"/>
<keyword evidence="4 8" id="KW-0812">Transmembrane</keyword>
<evidence type="ECO:0000256" key="3">
    <source>
        <dbReference type="ARBA" id="ARBA00022475"/>
    </source>
</evidence>
<dbReference type="EMBL" id="JAFIRN010000003">
    <property type="protein sequence ID" value="KAG5851799.1"/>
    <property type="molecule type" value="Genomic_DNA"/>
</dbReference>
<comment type="subcellular location">
    <subcellularLocation>
        <location evidence="1">Cell membrane</location>
        <topology evidence="1">Single-pass membrane protein</topology>
    </subcellularLocation>
</comment>
<feature type="region of interest" description="Disordered" evidence="7">
    <location>
        <begin position="361"/>
        <end position="423"/>
    </location>
</feature>
<dbReference type="GO" id="GO:0005886">
    <property type="term" value="C:plasma membrane"/>
    <property type="evidence" value="ECO:0007669"/>
    <property type="project" value="UniProtKB-SubCell"/>
</dbReference>
<evidence type="ECO:0000313" key="10">
    <source>
        <dbReference type="Proteomes" id="UP001044222"/>
    </source>
</evidence>
<dbReference type="GO" id="GO:1900745">
    <property type="term" value="P:positive regulation of p38MAPK cascade"/>
    <property type="evidence" value="ECO:0007669"/>
    <property type="project" value="InterPro"/>
</dbReference>
<feature type="transmembrane region" description="Helical" evidence="8">
    <location>
        <begin position="16"/>
        <end position="39"/>
    </location>
</feature>
<dbReference type="InterPro" id="IPR022248">
    <property type="entry name" value="TNF_rcpt_RELT"/>
</dbReference>
<feature type="compositionally biased region" description="Basic and acidic residues" evidence="7">
    <location>
        <begin position="380"/>
        <end position="392"/>
    </location>
</feature>
<evidence type="ECO:0000256" key="5">
    <source>
        <dbReference type="ARBA" id="ARBA00022989"/>
    </source>
</evidence>
<feature type="compositionally biased region" description="Basic residues" evidence="7">
    <location>
        <begin position="243"/>
        <end position="258"/>
    </location>
</feature>
<organism evidence="9 10">
    <name type="scientific">Anguilla anguilla</name>
    <name type="common">European freshwater eel</name>
    <name type="synonym">Muraena anguilla</name>
    <dbReference type="NCBI Taxonomy" id="7936"/>
    <lineage>
        <taxon>Eukaryota</taxon>
        <taxon>Metazoa</taxon>
        <taxon>Chordata</taxon>
        <taxon>Craniata</taxon>
        <taxon>Vertebrata</taxon>
        <taxon>Euteleostomi</taxon>
        <taxon>Actinopterygii</taxon>
        <taxon>Neopterygii</taxon>
        <taxon>Teleostei</taxon>
        <taxon>Anguilliformes</taxon>
        <taxon>Anguillidae</taxon>
        <taxon>Anguilla</taxon>
    </lineage>
</organism>
<feature type="compositionally biased region" description="Low complexity" evidence="7">
    <location>
        <begin position="217"/>
        <end position="229"/>
    </location>
</feature>
<comment type="caution">
    <text evidence="9">The sequence shown here is derived from an EMBL/GenBank/DDBJ whole genome shotgun (WGS) entry which is preliminary data.</text>
</comment>
<keyword evidence="10" id="KW-1185">Reference proteome</keyword>
<evidence type="ECO:0008006" key="11">
    <source>
        <dbReference type="Google" id="ProtNLM"/>
    </source>
</evidence>
<evidence type="ECO:0000256" key="4">
    <source>
        <dbReference type="ARBA" id="ARBA00022692"/>
    </source>
</evidence>
<feature type="compositionally biased region" description="Basic and acidic residues" evidence="7">
    <location>
        <begin position="361"/>
        <end position="372"/>
    </location>
</feature>
<feature type="compositionally biased region" description="Basic and acidic residues" evidence="7">
    <location>
        <begin position="413"/>
        <end position="423"/>
    </location>
</feature>
<evidence type="ECO:0000256" key="8">
    <source>
        <dbReference type="SAM" id="Phobius"/>
    </source>
</evidence>
<keyword evidence="3" id="KW-1003">Cell membrane</keyword>
<feature type="region of interest" description="Disordered" evidence="7">
    <location>
        <begin position="146"/>
        <end position="191"/>
    </location>
</feature>
<protein>
    <recommendedName>
        <fullName evidence="11">RELT like 2</fullName>
    </recommendedName>
</protein>
<evidence type="ECO:0000256" key="1">
    <source>
        <dbReference type="ARBA" id="ARBA00004162"/>
    </source>
</evidence>
<evidence type="ECO:0000256" key="7">
    <source>
        <dbReference type="SAM" id="MobiDB-lite"/>
    </source>
</evidence>
<dbReference type="InterPro" id="IPR042313">
    <property type="entry name" value="RELL2"/>
</dbReference>
<dbReference type="Pfam" id="PF12606">
    <property type="entry name" value="RELT"/>
    <property type="match status" value="1"/>
</dbReference>
<gene>
    <name evidence="9" type="ORF">ANANG_G00055620</name>
</gene>
<accession>A0A9D3MMX8</accession>
<dbReference type="Proteomes" id="UP001044222">
    <property type="component" value="Unassembled WGS sequence"/>
</dbReference>
<name>A0A9D3MMX8_ANGAN</name>
<reference evidence="9" key="1">
    <citation type="submission" date="2021-01" db="EMBL/GenBank/DDBJ databases">
        <title>A chromosome-scale assembly of European eel, Anguilla anguilla.</title>
        <authorList>
            <person name="Henkel C."/>
            <person name="Jong-Raadsen S.A."/>
            <person name="Dufour S."/>
            <person name="Weltzien F.-A."/>
            <person name="Palstra A.P."/>
            <person name="Pelster B."/>
            <person name="Spaink H.P."/>
            <person name="Van Den Thillart G.E."/>
            <person name="Jansen H."/>
            <person name="Zahm M."/>
            <person name="Klopp C."/>
            <person name="Cedric C."/>
            <person name="Louis A."/>
            <person name="Berthelot C."/>
            <person name="Parey E."/>
            <person name="Roest Crollius H."/>
            <person name="Montfort J."/>
            <person name="Robinson-Rechavi M."/>
            <person name="Bucao C."/>
            <person name="Bouchez O."/>
            <person name="Gislard M."/>
            <person name="Lluch J."/>
            <person name="Milhes M."/>
            <person name="Lampietro C."/>
            <person name="Lopez Roques C."/>
            <person name="Donnadieu C."/>
            <person name="Braasch I."/>
            <person name="Desvignes T."/>
            <person name="Postlethwait J."/>
            <person name="Bobe J."/>
            <person name="Guiguen Y."/>
            <person name="Dirks R."/>
        </authorList>
    </citation>
    <scope>NUCLEOTIDE SEQUENCE</scope>
    <source>
        <strain evidence="9">Tag_6206</strain>
        <tissue evidence="9">Liver</tissue>
    </source>
</reference>
<dbReference type="GO" id="GO:0010811">
    <property type="term" value="P:positive regulation of cell-substrate adhesion"/>
    <property type="evidence" value="ECO:0007669"/>
    <property type="project" value="TreeGrafter"/>
</dbReference>
<evidence type="ECO:0000313" key="9">
    <source>
        <dbReference type="EMBL" id="KAG5851799.1"/>
    </source>
</evidence>
<proteinExistence type="inferred from homology"/>
<sequence>MTDLDATSGGEPHPQYMIFLLVFFFFLTGLLGFLICHMLKKKGYRCRTGDLEEEEECKDKLAPDDGPEENQDTVEQILKCIIENEANMEAFKEMLGNQNPCEHNVASRLPRKESLGGCPRTTTPKVRPGEQTVFSVGRFRVTHMEKKNSLQGSPNLPAKESVDHSDNTEPLDDQEDPAKSQEGYNLRNMFKQVSPTNGVVAVETKRKKSVTLFPPWKSSEPAAAAKEAPGNSGGGGGRDGSGHRRRRRRQRRLSRLHRAAGEPRPAAGRGHGHRRADRLGDGGGQGRGGTGGQGRGGRGGGGQGRPERGGRGRPSPAPARMRHFSVVRTGQRAEEAAMPGEFGRDDMVEMEDIKDCRVSLEEDSRPSWEEKRRSVHTQHKCNDSGKGAREGHVSTWKHIHTQPQDAAFSADAKGTKQNECESK</sequence>
<keyword evidence="6 8" id="KW-0472">Membrane</keyword>
<dbReference type="PANTHER" id="PTHR31481">
    <property type="entry name" value="RELT-LIKE PROTEIN 2 RELL2"/>
    <property type="match status" value="1"/>
</dbReference>
<keyword evidence="5 8" id="KW-1133">Transmembrane helix</keyword>